<evidence type="ECO:0000256" key="4">
    <source>
        <dbReference type="ARBA" id="ARBA00022989"/>
    </source>
</evidence>
<evidence type="ECO:0000313" key="9">
    <source>
        <dbReference type="EMBL" id="CAD8333761.1"/>
    </source>
</evidence>
<dbReference type="EMBL" id="HBEF01009331">
    <property type="protein sequence ID" value="CAD8333760.1"/>
    <property type="molecule type" value="Transcribed_RNA"/>
</dbReference>
<keyword evidence="2 7" id="KW-0812">Transmembrane</keyword>
<evidence type="ECO:0000313" key="8">
    <source>
        <dbReference type="EMBL" id="CAD8333760.1"/>
    </source>
</evidence>
<keyword evidence="5 7" id="KW-0472">Membrane</keyword>
<sequence>MTLAKKKLEGVELTKELEDLLTRCRMNMPKAAVASAGVAEACDAIRDYFSTKNLKKSSEGVHFVPISVLQSMRLIWGQQSSLSSSLSLSSSFSASASVSDGAATTTASTTADADANSLQQLEQALRSSSLVFTMTGQPNEEQLNQPLTQEEERQKQKFQKRMERLRLLKEENKYYRLTTNINASNNIADDDITTKSMTYAASVGLNMIIAPISFGTFMYFFAGSLLDWIFAGSFEAPKNNNAPDIKRVLIGVVSGVAMLFIEMILFVIRTHELERHTRKKNKNAAKKPFGHYTSNTARDTMILIESKSQSDSKSNAASKLDSKSDSKSNTKSDSKSNSKSNSDSK</sequence>
<proteinExistence type="predicted"/>
<gene>
    <name evidence="8" type="ORF">CAUS1442_LOCUS5865</name>
    <name evidence="9" type="ORF">CAUS1442_LOCUS5866</name>
</gene>
<dbReference type="GO" id="GO:0005789">
    <property type="term" value="C:endoplasmic reticulum membrane"/>
    <property type="evidence" value="ECO:0007669"/>
    <property type="project" value="UniProtKB-SubCell"/>
</dbReference>
<evidence type="ECO:0000256" key="6">
    <source>
        <dbReference type="SAM" id="MobiDB-lite"/>
    </source>
</evidence>
<evidence type="ECO:0000256" key="7">
    <source>
        <dbReference type="SAM" id="Phobius"/>
    </source>
</evidence>
<dbReference type="PANTHER" id="PTHR31394">
    <property type="entry name" value="TRANSMEMBRANE PROTEIN 199"/>
    <property type="match status" value="1"/>
</dbReference>
<feature type="compositionally biased region" description="Basic and acidic residues" evidence="6">
    <location>
        <begin position="320"/>
        <end position="345"/>
    </location>
</feature>
<keyword evidence="3" id="KW-0256">Endoplasmic reticulum</keyword>
<evidence type="ECO:0000256" key="2">
    <source>
        <dbReference type="ARBA" id="ARBA00022692"/>
    </source>
</evidence>
<organism evidence="8">
    <name type="scientific">Craspedostauros australis</name>
    <dbReference type="NCBI Taxonomy" id="1486917"/>
    <lineage>
        <taxon>Eukaryota</taxon>
        <taxon>Sar</taxon>
        <taxon>Stramenopiles</taxon>
        <taxon>Ochrophyta</taxon>
        <taxon>Bacillariophyta</taxon>
        <taxon>Bacillariophyceae</taxon>
        <taxon>Bacillariophycidae</taxon>
        <taxon>Naviculales</taxon>
        <taxon>Naviculaceae</taxon>
        <taxon>Craspedostauros</taxon>
    </lineage>
</organism>
<dbReference type="Pfam" id="PF11712">
    <property type="entry name" value="Vma12"/>
    <property type="match status" value="1"/>
</dbReference>
<dbReference type="AlphaFoldDB" id="A0A6T6FH22"/>
<accession>A0A6T6FH22</accession>
<feature type="region of interest" description="Disordered" evidence="6">
    <location>
        <begin position="303"/>
        <end position="345"/>
    </location>
</feature>
<feature type="transmembrane region" description="Helical" evidence="7">
    <location>
        <begin position="205"/>
        <end position="229"/>
    </location>
</feature>
<keyword evidence="4 7" id="KW-1133">Transmembrane helix</keyword>
<dbReference type="PANTHER" id="PTHR31394:SF1">
    <property type="entry name" value="TRANSMEMBRANE PROTEIN 199"/>
    <property type="match status" value="1"/>
</dbReference>
<evidence type="ECO:0000256" key="3">
    <source>
        <dbReference type="ARBA" id="ARBA00022824"/>
    </source>
</evidence>
<comment type="subcellular location">
    <subcellularLocation>
        <location evidence="1">Endoplasmic reticulum membrane</location>
        <topology evidence="1">Multi-pass membrane protein</topology>
    </subcellularLocation>
</comment>
<protein>
    <submittedName>
        <fullName evidence="8">Uncharacterized protein</fullName>
    </submittedName>
</protein>
<dbReference type="EMBL" id="HBEF01009332">
    <property type="protein sequence ID" value="CAD8333761.1"/>
    <property type="molecule type" value="Transcribed_RNA"/>
</dbReference>
<dbReference type="InterPro" id="IPR021013">
    <property type="entry name" value="ATPase_Vma12"/>
</dbReference>
<dbReference type="GO" id="GO:0070072">
    <property type="term" value="P:vacuolar proton-transporting V-type ATPase complex assembly"/>
    <property type="evidence" value="ECO:0007669"/>
    <property type="project" value="InterPro"/>
</dbReference>
<name>A0A6T6FH22_9STRA</name>
<feature type="transmembrane region" description="Helical" evidence="7">
    <location>
        <begin position="249"/>
        <end position="268"/>
    </location>
</feature>
<evidence type="ECO:0000256" key="5">
    <source>
        <dbReference type="ARBA" id="ARBA00023136"/>
    </source>
</evidence>
<reference evidence="8" key="1">
    <citation type="submission" date="2021-01" db="EMBL/GenBank/DDBJ databases">
        <authorList>
            <person name="Corre E."/>
            <person name="Pelletier E."/>
            <person name="Niang G."/>
            <person name="Scheremetjew M."/>
            <person name="Finn R."/>
            <person name="Kale V."/>
            <person name="Holt S."/>
            <person name="Cochrane G."/>
            <person name="Meng A."/>
            <person name="Brown T."/>
            <person name="Cohen L."/>
        </authorList>
    </citation>
    <scope>NUCLEOTIDE SEQUENCE</scope>
    <source>
        <strain evidence="8">CCMP3328</strain>
    </source>
</reference>
<evidence type="ECO:0000256" key="1">
    <source>
        <dbReference type="ARBA" id="ARBA00004477"/>
    </source>
</evidence>